<dbReference type="PROSITE" id="PS50005">
    <property type="entry name" value="TPR"/>
    <property type="match status" value="1"/>
</dbReference>
<sequence>NLKIDNTIFKDNDLLITIGLFSGFISILITNFFGFSVVPVNLLLFLFPAMAWTTGSKLKTINNKPSFAKTLVGRHETENGDWPIRNLTQEQKVFSFLLSLITFCLLFFIVRYWYADILYNRADGLAKSGNLIDSVKTINSAIEISPKEAVYHDELASQLADIALVYKNQNNEESAKLFSQNAMKSVAKAEALSPNNLNIIRNKARVAILLSEVNPAYILDAKNALLKGIEIAPTEAKLYHNLSLTYYRIGDVEKAIETLKKTIDLKANYKDARYAYAIIMQEKGAVEEARYQLEYILKNIDPNDTRAKVALEEIDGLQNSFD</sequence>
<dbReference type="STRING" id="1618583.US75_C0003G0040"/>
<feature type="transmembrane region" description="Helical" evidence="2">
    <location>
        <begin position="93"/>
        <end position="114"/>
    </location>
</feature>
<feature type="non-terminal residue" evidence="3">
    <location>
        <position position="1"/>
    </location>
</feature>
<gene>
    <name evidence="3" type="ORF">US75_C0003G0040</name>
</gene>
<evidence type="ECO:0000313" key="3">
    <source>
        <dbReference type="EMBL" id="KKQ56753.1"/>
    </source>
</evidence>
<reference evidence="3 4" key="1">
    <citation type="journal article" date="2015" name="Nature">
        <title>rRNA introns, odd ribosomes, and small enigmatic genomes across a large radiation of phyla.</title>
        <authorList>
            <person name="Brown C.T."/>
            <person name="Hug L.A."/>
            <person name="Thomas B.C."/>
            <person name="Sharon I."/>
            <person name="Castelle C.J."/>
            <person name="Singh A."/>
            <person name="Wilkins M.J."/>
            <person name="Williams K.H."/>
            <person name="Banfield J.F."/>
        </authorList>
    </citation>
    <scope>NUCLEOTIDE SEQUENCE [LARGE SCALE GENOMIC DNA]</scope>
</reference>
<evidence type="ECO:0000256" key="2">
    <source>
        <dbReference type="SAM" id="Phobius"/>
    </source>
</evidence>
<keyword evidence="1" id="KW-0802">TPR repeat</keyword>
<keyword evidence="2" id="KW-0812">Transmembrane</keyword>
<dbReference type="Proteomes" id="UP000034096">
    <property type="component" value="Unassembled WGS sequence"/>
</dbReference>
<dbReference type="SUPFAM" id="SSF48452">
    <property type="entry name" value="TPR-like"/>
    <property type="match status" value="1"/>
</dbReference>
<keyword evidence="2" id="KW-1133">Transmembrane helix</keyword>
<dbReference type="EMBL" id="LBUE01000003">
    <property type="protein sequence ID" value="KKQ56753.1"/>
    <property type="molecule type" value="Genomic_DNA"/>
</dbReference>
<dbReference type="SMART" id="SM00028">
    <property type="entry name" value="TPR"/>
    <property type="match status" value="2"/>
</dbReference>
<feature type="transmembrane region" description="Helical" evidence="2">
    <location>
        <begin position="20"/>
        <end position="47"/>
    </location>
</feature>
<organism evidence="3 4">
    <name type="scientific">Candidatus Woesebacteria bacterium GW2011_GWC1_38_13</name>
    <dbReference type="NCBI Taxonomy" id="1618583"/>
    <lineage>
        <taxon>Bacteria</taxon>
        <taxon>Candidatus Woeseibacteriota</taxon>
    </lineage>
</organism>
<evidence type="ECO:0000256" key="1">
    <source>
        <dbReference type="PROSITE-ProRule" id="PRU00339"/>
    </source>
</evidence>
<comment type="caution">
    <text evidence="3">The sequence shown here is derived from an EMBL/GenBank/DDBJ whole genome shotgun (WGS) entry which is preliminary data.</text>
</comment>
<accession>A0A0G0IN80</accession>
<feature type="repeat" description="TPR" evidence="1">
    <location>
        <begin position="236"/>
        <end position="269"/>
    </location>
</feature>
<evidence type="ECO:0000313" key="4">
    <source>
        <dbReference type="Proteomes" id="UP000034096"/>
    </source>
</evidence>
<protein>
    <submittedName>
        <fullName evidence="3">Uncharacterized protein</fullName>
    </submittedName>
</protein>
<dbReference type="InterPro" id="IPR019734">
    <property type="entry name" value="TPR_rpt"/>
</dbReference>
<dbReference type="AlphaFoldDB" id="A0A0G0IN80"/>
<dbReference type="InterPro" id="IPR011990">
    <property type="entry name" value="TPR-like_helical_dom_sf"/>
</dbReference>
<name>A0A0G0IN80_9BACT</name>
<dbReference type="Gene3D" id="1.25.40.10">
    <property type="entry name" value="Tetratricopeptide repeat domain"/>
    <property type="match status" value="2"/>
</dbReference>
<dbReference type="Pfam" id="PF13181">
    <property type="entry name" value="TPR_8"/>
    <property type="match status" value="1"/>
</dbReference>
<proteinExistence type="predicted"/>
<keyword evidence="2" id="KW-0472">Membrane</keyword>